<evidence type="ECO:0000256" key="3">
    <source>
        <dbReference type="ARBA" id="ARBA00022771"/>
    </source>
</evidence>
<dbReference type="InterPro" id="IPR052113">
    <property type="entry name" value="FYVE-type_Zinc_Finger"/>
</dbReference>
<dbReference type="PANTHER" id="PTHR39490:SF8">
    <property type="entry name" value="ZINC FINGER FYVE DOMAIN-CONTAINING PROTEIN 21"/>
    <property type="match status" value="1"/>
</dbReference>
<evidence type="ECO:0000256" key="2">
    <source>
        <dbReference type="ARBA" id="ARBA00022763"/>
    </source>
</evidence>
<feature type="region of interest" description="Disordered" evidence="7">
    <location>
        <begin position="1"/>
        <end position="20"/>
    </location>
</feature>
<dbReference type="InterPro" id="IPR013083">
    <property type="entry name" value="Znf_RING/FYVE/PHD"/>
</dbReference>
<sequence length="665" mass="76744">MSTNSPELRRNKRVLGSPFKSPVKNLANIDAASPSNDVPHNNSNVTSIRNDIDHPSVKNKEIKPILEIFCPICKESMISLNQLNQHIDDEHQKTDEQNLSPEPPVVRRELQIDLLNGDKGFSLSIDEGRKNGNENIRAGLKLSRDANPLKVSPSPSPGAGARGSLRSNERLSRNHWQTPASGSKCSIEGCNKTLSVKQGIVNCRRCGKLFCNVHTNFKVRLRNGPDSNSIPIFESLKYGIWSRVCRNCYNDKLDSIKIVEPKVEDLTGTFKRIRMKKNEDKELMRNKIKKRFIKLVELLVDEDVKKKQRKSQISKWNLFGGSDTNEPTVLEQAIEIVGHDNWMEDSKTHNCTICYIHFNMITRKHHCRLCGSIVCDDLFGERKLCSIMVPINQLLDKLKNLNYGANARSQFLFLLLNECSIRFRCCINCKNHLLYEWKQSQQAKLDLNSTDKLVPLFETNKLLIILKDQIVRYMNRFEYLFQKNEATNGDEIEQVREKLLVYLKDYEGCSNQIKQSFYGRVNNALKLRPEFVDNERLINNVYRGSVFFLQDNLVKFKLLSDKLSELTQMELEDSKNHFAQIEGVQISKNSPTPIGTPEPRLTKKQIRELREQLMVMNEQRFLVENLIDDTIKQRKFDELGSLKENKTELIKRINELEKELGEFGF</sequence>
<gene>
    <name evidence="9" type="primary">PEP7</name>
    <name evidence="9" type="ORF">KQ657_000507</name>
</gene>
<dbReference type="GO" id="GO:0006281">
    <property type="term" value="P:DNA repair"/>
    <property type="evidence" value="ECO:0007669"/>
    <property type="project" value="UniProtKB-KW"/>
</dbReference>
<feature type="compositionally biased region" description="Polar residues" evidence="7">
    <location>
        <begin position="33"/>
        <end position="49"/>
    </location>
</feature>
<dbReference type="PANTHER" id="PTHR39490">
    <property type="entry name" value="ARRESTIN DOMAIN-CONTAINING PROTEIN D"/>
    <property type="match status" value="1"/>
</dbReference>
<keyword evidence="1" id="KW-0479">Metal-binding</keyword>
<dbReference type="InterPro" id="IPR017455">
    <property type="entry name" value="Znf_FYVE-rel"/>
</dbReference>
<dbReference type="OrthoDB" id="166134at2759"/>
<evidence type="ECO:0000256" key="4">
    <source>
        <dbReference type="ARBA" id="ARBA00022833"/>
    </source>
</evidence>
<protein>
    <submittedName>
        <fullName evidence="9">Carboxypeptidase Y-deficient</fullName>
    </submittedName>
</protein>
<evidence type="ECO:0000256" key="1">
    <source>
        <dbReference type="ARBA" id="ARBA00022723"/>
    </source>
</evidence>
<proteinExistence type="predicted"/>
<keyword evidence="4" id="KW-0862">Zinc</keyword>
<keyword evidence="9" id="KW-0645">Protease</keyword>
<reference evidence="9" key="1">
    <citation type="submission" date="2021-03" db="EMBL/GenBank/DDBJ databases">
        <authorList>
            <person name="Palmer J.M."/>
        </authorList>
    </citation>
    <scope>NUCLEOTIDE SEQUENCE</scope>
    <source>
        <strain evidence="9">ARV_011</strain>
    </source>
</reference>
<dbReference type="Proteomes" id="UP000790833">
    <property type="component" value="Unassembled WGS sequence"/>
</dbReference>
<dbReference type="GO" id="GO:0003677">
    <property type="term" value="F:DNA binding"/>
    <property type="evidence" value="ECO:0007669"/>
    <property type="project" value="InterPro"/>
</dbReference>
<organism evidence="9 10">
    <name type="scientific">Scheffersomyces spartinae</name>
    <dbReference type="NCBI Taxonomy" id="45513"/>
    <lineage>
        <taxon>Eukaryota</taxon>
        <taxon>Fungi</taxon>
        <taxon>Dikarya</taxon>
        <taxon>Ascomycota</taxon>
        <taxon>Saccharomycotina</taxon>
        <taxon>Pichiomycetes</taxon>
        <taxon>Debaryomycetaceae</taxon>
        <taxon>Scheffersomyces</taxon>
    </lineage>
</organism>
<name>A0A9P8AIF8_9ASCO</name>
<dbReference type="PROSITE" id="PS00028">
    <property type="entry name" value="ZINC_FINGER_C2H2_1"/>
    <property type="match status" value="1"/>
</dbReference>
<dbReference type="SMART" id="SM00064">
    <property type="entry name" value="FYVE"/>
    <property type="match status" value="2"/>
</dbReference>
<evidence type="ECO:0000256" key="7">
    <source>
        <dbReference type="SAM" id="MobiDB-lite"/>
    </source>
</evidence>
<evidence type="ECO:0000256" key="6">
    <source>
        <dbReference type="PROSITE-ProRule" id="PRU00091"/>
    </source>
</evidence>
<dbReference type="InterPro" id="IPR011011">
    <property type="entry name" value="Znf_FYVE_PHD"/>
</dbReference>
<dbReference type="InterPro" id="IPR013087">
    <property type="entry name" value="Znf_C2H2_type"/>
</dbReference>
<feature type="region of interest" description="Disordered" evidence="7">
    <location>
        <begin position="30"/>
        <end position="51"/>
    </location>
</feature>
<dbReference type="GeneID" id="66113881"/>
<dbReference type="GO" id="GO:0004180">
    <property type="term" value="F:carboxypeptidase activity"/>
    <property type="evidence" value="ECO:0007669"/>
    <property type="project" value="UniProtKB-KW"/>
</dbReference>
<keyword evidence="10" id="KW-1185">Reference proteome</keyword>
<feature type="domain" description="FYVE-type" evidence="8">
    <location>
        <begin position="345"/>
        <end position="434"/>
    </location>
</feature>
<evidence type="ECO:0000313" key="10">
    <source>
        <dbReference type="Proteomes" id="UP000790833"/>
    </source>
</evidence>
<keyword evidence="9" id="KW-0121">Carboxypeptidase</keyword>
<dbReference type="Pfam" id="PF01363">
    <property type="entry name" value="FYVE"/>
    <property type="match status" value="2"/>
</dbReference>
<accession>A0A9P8AIF8</accession>
<evidence type="ECO:0000256" key="5">
    <source>
        <dbReference type="ARBA" id="ARBA00023204"/>
    </source>
</evidence>
<dbReference type="SUPFAM" id="SSF57903">
    <property type="entry name" value="FYVE/PHD zinc finger"/>
    <property type="match status" value="2"/>
</dbReference>
<dbReference type="AlphaFoldDB" id="A0A9P8AIF8"/>
<dbReference type="Gene3D" id="3.30.40.10">
    <property type="entry name" value="Zinc/RING finger domain, C3HC4 (zinc finger)"/>
    <property type="match status" value="2"/>
</dbReference>
<dbReference type="CDD" id="cd15737">
    <property type="entry name" value="FYVE2_Vac1p_like"/>
    <property type="match status" value="1"/>
</dbReference>
<keyword evidence="3 6" id="KW-0863">Zinc-finger</keyword>
<dbReference type="GO" id="GO:0032266">
    <property type="term" value="F:phosphatidylinositol-3-phosphate binding"/>
    <property type="evidence" value="ECO:0007669"/>
    <property type="project" value="UniProtKB-ARBA"/>
</dbReference>
<dbReference type="GO" id="GO:0008270">
    <property type="term" value="F:zinc ion binding"/>
    <property type="evidence" value="ECO:0007669"/>
    <property type="project" value="UniProtKB-KW"/>
</dbReference>
<dbReference type="Pfam" id="PF11464">
    <property type="entry name" value="Rbsn"/>
    <property type="match status" value="1"/>
</dbReference>
<evidence type="ECO:0000313" key="9">
    <source>
        <dbReference type="EMBL" id="KAG7193813.1"/>
    </source>
</evidence>
<keyword evidence="9" id="KW-0378">Hydrolase</keyword>
<comment type="caution">
    <text evidence="9">The sequence shown here is derived from an EMBL/GenBank/DDBJ whole genome shotgun (WGS) entry which is preliminary data.</text>
</comment>
<dbReference type="InterPro" id="IPR000306">
    <property type="entry name" value="Znf_FYVE"/>
</dbReference>
<dbReference type="InterPro" id="IPR021565">
    <property type="entry name" value="Rbsn_Rab-bd"/>
</dbReference>
<dbReference type="PROSITE" id="PS50178">
    <property type="entry name" value="ZF_FYVE"/>
    <property type="match status" value="1"/>
</dbReference>
<evidence type="ECO:0000259" key="8">
    <source>
        <dbReference type="PROSITE" id="PS50178"/>
    </source>
</evidence>
<dbReference type="SUPFAM" id="SSF140125">
    <property type="entry name" value="Rabenosyn-5 Rab-binding domain-like"/>
    <property type="match status" value="1"/>
</dbReference>
<dbReference type="InterPro" id="IPR036531">
    <property type="entry name" value="Rbsn_Rab-bd_sf"/>
</dbReference>
<dbReference type="RefSeq" id="XP_043049361.1">
    <property type="nucleotide sequence ID" value="XM_043191349.1"/>
</dbReference>
<dbReference type="InterPro" id="IPR006642">
    <property type="entry name" value="Rad18_UBZ4"/>
</dbReference>
<dbReference type="EMBL" id="JAHMUF010000010">
    <property type="protein sequence ID" value="KAG7193813.1"/>
    <property type="molecule type" value="Genomic_DNA"/>
</dbReference>
<keyword evidence="5" id="KW-0234">DNA repair</keyword>
<feature type="region of interest" description="Disordered" evidence="7">
    <location>
        <begin position="140"/>
        <end position="179"/>
    </location>
</feature>
<keyword evidence="2" id="KW-0227">DNA damage</keyword>
<dbReference type="SMART" id="SM00734">
    <property type="entry name" value="ZnF_Rad18"/>
    <property type="match status" value="1"/>
</dbReference>